<dbReference type="GO" id="GO:0046872">
    <property type="term" value="F:metal ion binding"/>
    <property type="evidence" value="ECO:0007669"/>
    <property type="project" value="UniProtKB-KW"/>
</dbReference>
<evidence type="ECO:0000256" key="3">
    <source>
        <dbReference type="RuleBase" id="RU000590"/>
    </source>
</evidence>
<keyword evidence="6" id="KW-1185">Reference proteome</keyword>
<organism evidence="5 6">
    <name type="scientific">Candidatus Hydrogenisulfobacillus filiaventi</name>
    <dbReference type="NCBI Taxonomy" id="2707344"/>
    <lineage>
        <taxon>Bacteria</taxon>
        <taxon>Bacillati</taxon>
        <taxon>Bacillota</taxon>
        <taxon>Clostridia</taxon>
        <taxon>Eubacteriales</taxon>
        <taxon>Clostridiales Family XVII. Incertae Sedis</taxon>
        <taxon>Candidatus Hydrogenisulfobacillus</taxon>
    </lineage>
</organism>
<evidence type="ECO:0000256" key="2">
    <source>
        <dbReference type="ARBA" id="ARBA00022801"/>
    </source>
</evidence>
<proteinExistence type="inferred from homology"/>
<dbReference type="Proteomes" id="UP000503399">
    <property type="component" value="Chromosome"/>
</dbReference>
<name>A0A6F8ZJQ3_9FIRM</name>
<evidence type="ECO:0000259" key="4">
    <source>
        <dbReference type="Pfam" id="PF00557"/>
    </source>
</evidence>
<dbReference type="SUPFAM" id="SSF55920">
    <property type="entry name" value="Creatinase/aminopeptidase"/>
    <property type="match status" value="1"/>
</dbReference>
<dbReference type="AlphaFoldDB" id="A0A6F8ZJQ3"/>
<accession>A0A6F8ZJQ3</accession>
<dbReference type="Gene3D" id="3.90.230.10">
    <property type="entry name" value="Creatinase/methionine aminopeptidase superfamily"/>
    <property type="match status" value="1"/>
</dbReference>
<comment type="similarity">
    <text evidence="3">Belongs to the peptidase M24B family.</text>
</comment>
<dbReference type="KEGG" id="hfv:R50_2730"/>
<evidence type="ECO:0000313" key="5">
    <source>
        <dbReference type="EMBL" id="CAB1130219.1"/>
    </source>
</evidence>
<dbReference type="PANTHER" id="PTHR46112">
    <property type="entry name" value="AMINOPEPTIDASE"/>
    <property type="match status" value="1"/>
</dbReference>
<dbReference type="Gene3D" id="3.40.350.10">
    <property type="entry name" value="Creatinase/prolidase N-terminal domain"/>
    <property type="match status" value="1"/>
</dbReference>
<dbReference type="PROSITE" id="PS00491">
    <property type="entry name" value="PROLINE_PEPTIDASE"/>
    <property type="match status" value="1"/>
</dbReference>
<sequence>MAAGRWERVTAALAPGQALVLVPGPAWRYVAGWSPLPDERPAFLWLSGEGRAAALPALAREAAEAAWPGMTVFSYADGASPAPAVQAAWEAVGRPQRVALDEGCGWLQLRLLEDALPGGFEAGPASAVLGPLRLVKDAAELAALQQAQTINDAAMAAAFAQLAPDRTERELAALIREAYRAGGADGEAFILVAAGAHSALPHHEPEDTPLGSGPVLLDIGCWKDGYASDMTRMAYLAPVGEVPADFRAVAEAVEAALVAGLARLRPGLLAGEADAAVRAVISGRGYGPYFTHRTGHGIGVQVHEPPSLAPGELLPLPAGTVFSVEPGIYLPGRFGVRLEEVVVLEDAGPRLLSRLSRSLHVVAV</sequence>
<dbReference type="EMBL" id="LR778114">
    <property type="protein sequence ID" value="CAB1130219.1"/>
    <property type="molecule type" value="Genomic_DNA"/>
</dbReference>
<dbReference type="GO" id="GO:0016787">
    <property type="term" value="F:hydrolase activity"/>
    <property type="evidence" value="ECO:0007669"/>
    <property type="project" value="UniProtKB-KW"/>
</dbReference>
<protein>
    <submittedName>
        <fullName evidence="5">Peptidase M24</fullName>
    </submittedName>
</protein>
<gene>
    <name evidence="5" type="ORF">R50_2730</name>
</gene>
<dbReference type="PANTHER" id="PTHR46112:SF3">
    <property type="entry name" value="AMINOPEPTIDASE YPDF"/>
    <property type="match status" value="1"/>
</dbReference>
<keyword evidence="1 3" id="KW-0479">Metal-binding</keyword>
<dbReference type="InterPro" id="IPR029149">
    <property type="entry name" value="Creatin/AminoP/Spt16_N"/>
</dbReference>
<dbReference type="InterPro" id="IPR000994">
    <property type="entry name" value="Pept_M24"/>
</dbReference>
<reference evidence="5 6" key="1">
    <citation type="submission" date="2020-02" db="EMBL/GenBank/DDBJ databases">
        <authorList>
            <person name="Hogendoorn C."/>
        </authorList>
    </citation>
    <scope>NUCLEOTIDE SEQUENCE [LARGE SCALE GENOMIC DNA]</scope>
    <source>
        <strain evidence="5">R501</strain>
    </source>
</reference>
<evidence type="ECO:0000313" key="6">
    <source>
        <dbReference type="Proteomes" id="UP000503399"/>
    </source>
</evidence>
<dbReference type="InterPro" id="IPR001131">
    <property type="entry name" value="Peptidase_M24B_aminopep-P_CS"/>
</dbReference>
<dbReference type="InterPro" id="IPR036005">
    <property type="entry name" value="Creatinase/aminopeptidase-like"/>
</dbReference>
<dbReference type="Pfam" id="PF00557">
    <property type="entry name" value="Peptidase_M24"/>
    <property type="match status" value="1"/>
</dbReference>
<dbReference type="SUPFAM" id="SSF53092">
    <property type="entry name" value="Creatinase/prolidase N-terminal domain"/>
    <property type="match status" value="1"/>
</dbReference>
<feature type="domain" description="Peptidase M24" evidence="4">
    <location>
        <begin position="143"/>
        <end position="345"/>
    </location>
</feature>
<evidence type="ECO:0000256" key="1">
    <source>
        <dbReference type="ARBA" id="ARBA00022723"/>
    </source>
</evidence>
<dbReference type="InterPro" id="IPR050659">
    <property type="entry name" value="Peptidase_M24B"/>
</dbReference>
<keyword evidence="2" id="KW-0378">Hydrolase</keyword>